<dbReference type="AlphaFoldDB" id="A0A6M8SMB2"/>
<reference evidence="1 2" key="1">
    <citation type="submission" date="2020-05" db="EMBL/GenBank/DDBJ databases">
        <title>Complete genome sequence of Deefgea sp. D17.</title>
        <authorList>
            <person name="Bae J.-W."/>
            <person name="Han J.E."/>
        </authorList>
    </citation>
    <scope>NUCLEOTIDE SEQUENCE [LARGE SCALE GENOMIC DNA]</scope>
    <source>
        <strain evidence="1 2">D17</strain>
    </source>
</reference>
<dbReference type="RefSeq" id="WP_173531898.1">
    <property type="nucleotide sequence ID" value="NZ_CP054143.1"/>
</dbReference>
<dbReference type="InterPro" id="IPR021853">
    <property type="entry name" value="DUF3460"/>
</dbReference>
<accession>A0A8G1GW29</accession>
<evidence type="ECO:0000313" key="1">
    <source>
        <dbReference type="EMBL" id="QKJ65388.1"/>
    </source>
</evidence>
<dbReference type="Pfam" id="PF11943">
    <property type="entry name" value="DUF3460"/>
    <property type="match status" value="1"/>
</dbReference>
<evidence type="ECO:0000313" key="2">
    <source>
        <dbReference type="Proteomes" id="UP000504844"/>
    </source>
</evidence>
<proteinExistence type="predicted"/>
<dbReference type="Proteomes" id="UP000504844">
    <property type="component" value="Chromosome"/>
</dbReference>
<gene>
    <name evidence="1" type="ORF">HQN60_00750</name>
</gene>
<keyword evidence="2" id="KW-1185">Reference proteome</keyword>
<dbReference type="KEGG" id="dee:HQN60_00750"/>
<accession>A0A6M8SMB2</accession>
<organism evidence="1 2">
    <name type="scientific">Deefgea piscis</name>
    <dbReference type="NCBI Taxonomy" id="2739061"/>
    <lineage>
        <taxon>Bacteria</taxon>
        <taxon>Pseudomonadati</taxon>
        <taxon>Pseudomonadota</taxon>
        <taxon>Betaproteobacteria</taxon>
        <taxon>Neisseriales</taxon>
        <taxon>Chitinibacteraceae</taxon>
        <taxon>Deefgea</taxon>
    </lineage>
</organism>
<sequence>MFGKDNCYVSEYTHFIEDVLAKNPELKQGQIDGRALLWDKEPINLDERSRIDASTVNK</sequence>
<protein>
    <submittedName>
        <fullName evidence="1">DUF3460 family protein</fullName>
    </submittedName>
</protein>
<dbReference type="EMBL" id="CP054143">
    <property type="protein sequence ID" value="QKJ65388.1"/>
    <property type="molecule type" value="Genomic_DNA"/>
</dbReference>
<name>A0A6M8SMB2_9NEIS</name>